<dbReference type="PANTHER" id="PTHR37203">
    <property type="match status" value="1"/>
</dbReference>
<organism evidence="2 3">
    <name type="scientific">Marchantia polymorpha subsp. ruderalis</name>
    <dbReference type="NCBI Taxonomy" id="1480154"/>
    <lineage>
        <taxon>Eukaryota</taxon>
        <taxon>Viridiplantae</taxon>
        <taxon>Streptophyta</taxon>
        <taxon>Embryophyta</taxon>
        <taxon>Marchantiophyta</taxon>
        <taxon>Marchantiopsida</taxon>
        <taxon>Marchantiidae</taxon>
        <taxon>Marchantiales</taxon>
        <taxon>Marchantiaceae</taxon>
        <taxon>Marchantia</taxon>
    </lineage>
</organism>
<reference evidence="2 3" key="1">
    <citation type="submission" date="2016-03" db="EMBL/GenBank/DDBJ databases">
        <title>Mechanisms controlling the formation of the plant cell surface in tip-growing cells are functionally conserved among land plants.</title>
        <authorList>
            <person name="Honkanen S."/>
            <person name="Jones V.A."/>
            <person name="Morieri G."/>
            <person name="Champion C."/>
            <person name="Hetherington A.J."/>
            <person name="Kelly S."/>
            <person name="Saint-Marcoux D."/>
            <person name="Proust H."/>
            <person name="Prescott H."/>
            <person name="Dolan L."/>
        </authorList>
    </citation>
    <scope>NUCLEOTIDE SEQUENCE [LARGE SCALE GENOMIC DNA]</scope>
    <source>
        <strain evidence="3">cv. Tak-1 and cv. Tak-2</strain>
        <tissue evidence="2">Whole gametophyte</tissue>
    </source>
</reference>
<dbReference type="Proteomes" id="UP001162541">
    <property type="component" value="Chromosome 6"/>
</dbReference>
<keyword evidence="3" id="KW-1185">Reference proteome</keyword>
<reference evidence="4" key="3">
    <citation type="journal article" date="2020" name="Curr. Biol.">
        <title>Chromatin organization in early land plants reveals an ancestral association between H3K27me3, transposons, and constitutive heterochromatin.</title>
        <authorList>
            <person name="Montgomery S.A."/>
            <person name="Tanizawa Y."/>
            <person name="Galik B."/>
            <person name="Wang N."/>
            <person name="Ito T."/>
            <person name="Mochizuki T."/>
            <person name="Akimcheva S."/>
            <person name="Bowman J.L."/>
            <person name="Cognat V."/>
            <person name="Marechal-Drouard L."/>
            <person name="Ekker H."/>
            <person name="Hong S.F."/>
            <person name="Kohchi T."/>
            <person name="Lin S.S."/>
            <person name="Liu L.D."/>
            <person name="Nakamura Y."/>
            <person name="Valeeva L.R."/>
            <person name="Shakirov E.V."/>
            <person name="Shippen D.E."/>
            <person name="Wei W.L."/>
            <person name="Yagura M."/>
            <person name="Yamaoka S."/>
            <person name="Yamato K.T."/>
            <person name="Liu C."/>
            <person name="Berger F."/>
        </authorList>
    </citation>
    <scope>NUCLEOTIDE SEQUENCE [LARGE SCALE GENOMIC DNA]</scope>
    <source>
        <strain evidence="4">Tak-1</strain>
    </source>
</reference>
<dbReference type="AlphaFoldDB" id="A0A176WNS7"/>
<protein>
    <submittedName>
        <fullName evidence="2">Uncharacterized protein</fullName>
    </submittedName>
</protein>
<evidence type="ECO:0000313" key="2">
    <source>
        <dbReference type="EMBL" id="OAE34125.1"/>
    </source>
</evidence>
<dbReference type="EMBL" id="LVLJ01000455">
    <property type="protein sequence ID" value="OAE34125.1"/>
    <property type="molecule type" value="Genomic_DNA"/>
</dbReference>
<dbReference type="Proteomes" id="UP000077202">
    <property type="component" value="Unassembled WGS sequence"/>
</dbReference>
<evidence type="ECO:0000313" key="1">
    <source>
        <dbReference type="EMBL" id="BBN14755.1"/>
    </source>
</evidence>
<gene>
    <name evidence="2" type="ORF">AXG93_2891s1500</name>
    <name evidence="1" type="ORF">Mp_6g14240</name>
</gene>
<reference evidence="1" key="2">
    <citation type="journal article" date="2019" name="Curr. Biol.">
        <title>Chromatin organization in early land plants reveals an ancestral association between H3K27me3, transposons, and constitutive heterochromatin.</title>
        <authorList>
            <person name="Montgomery S.A."/>
            <person name="Tanizawa Y."/>
            <person name="Galik B."/>
            <person name="Wang N."/>
            <person name="Ito T."/>
            <person name="Mochizuki T."/>
            <person name="Akimcheva S."/>
            <person name="Bowman J."/>
            <person name="Cognat V."/>
            <person name="Drouard L."/>
            <person name="Ekker H."/>
            <person name="Houng S."/>
            <person name="Kohchi T."/>
            <person name="Lin S."/>
            <person name="Liu L.D."/>
            <person name="Nakamura Y."/>
            <person name="Valeeva L.R."/>
            <person name="Shakirov E.V."/>
            <person name="Shippen D.E."/>
            <person name="Wei W."/>
            <person name="Yagura M."/>
            <person name="Yamaoka S."/>
            <person name="Yamato K.T."/>
            <person name="Liu C."/>
            <person name="Berger F."/>
        </authorList>
    </citation>
    <scope>NUCLEOTIDE SEQUENCE [LARGE SCALE GENOMIC DNA]</scope>
    <source>
        <strain evidence="1">Tak-1</strain>
    </source>
</reference>
<dbReference type="EMBL" id="AP019871">
    <property type="protein sequence ID" value="BBN14755.1"/>
    <property type="molecule type" value="Genomic_DNA"/>
</dbReference>
<proteinExistence type="predicted"/>
<name>A0A176WNS7_MARPO</name>
<sequence length="398" mass="43870">MADRVASLPSISGNQLVVNYGDCIRRGRCHFEHQVGGFVWALGAGSSRSIGLSSSRPGASTLREKKQSLFLSSRQSPLQLQTPILTKRYHSGWRITALSDPELHFVLELASDVELQELSKILYGRSLLSPLLKSLARADGSSNYDHGEHLTEQEGRDALLGRLESRFLFLAADAKATLSGRRPTYRNVLLQVRKKLSVPCSAELSTEDMESEIFLFLLQQSSRQSIAAELPSQEAVSAMSIGGEMDIRERNWRTVLPMIMKLRGKEMLSTILKGGGAVTVSTLQRLVFKKLSGKLLVETARYQLAKEAVVKTGQVAAMLEARVAVLAAKQGLMGAAKRYITVRSTMSVLGPMLWGTLLADMLISSVGTDYTRVVRAICALAQIRLMRTYHSKDIEDLF</sequence>
<evidence type="ECO:0000313" key="3">
    <source>
        <dbReference type="Proteomes" id="UP000077202"/>
    </source>
</evidence>
<accession>A0A176WNS7</accession>
<evidence type="ECO:0000313" key="4">
    <source>
        <dbReference type="Proteomes" id="UP001162541"/>
    </source>
</evidence>
<dbReference type="PANTHER" id="PTHR37203:SF3">
    <property type="entry name" value="SLR0975 PROTEIN"/>
    <property type="match status" value="1"/>
</dbReference>